<dbReference type="InterPro" id="IPR000845">
    <property type="entry name" value="Nucleoside_phosphorylase_d"/>
</dbReference>
<dbReference type="Pfam" id="PF01048">
    <property type="entry name" value="PNP_UDP_1"/>
    <property type="match status" value="1"/>
</dbReference>
<dbReference type="PANTHER" id="PTHR46082">
    <property type="entry name" value="ATP/GTP-BINDING PROTEIN-RELATED"/>
    <property type="match status" value="1"/>
</dbReference>
<dbReference type="GO" id="GO:0009116">
    <property type="term" value="P:nucleoside metabolic process"/>
    <property type="evidence" value="ECO:0007669"/>
    <property type="project" value="InterPro"/>
</dbReference>
<dbReference type="Proteomes" id="UP000186955">
    <property type="component" value="Unassembled WGS sequence"/>
</dbReference>
<dbReference type="EMBL" id="MNBE01000702">
    <property type="protein sequence ID" value="OKO95729.1"/>
    <property type="molecule type" value="Genomic_DNA"/>
</dbReference>
<dbReference type="AlphaFoldDB" id="A0A1Q5T671"/>
<dbReference type="SUPFAM" id="SSF53167">
    <property type="entry name" value="Purine and uridine phosphorylases"/>
    <property type="match status" value="1"/>
</dbReference>
<gene>
    <name evidence="2" type="ORF">PENSUB_11241</name>
</gene>
<name>A0A1Q5T671_9EURO</name>
<dbReference type="GO" id="GO:0003824">
    <property type="term" value="F:catalytic activity"/>
    <property type="evidence" value="ECO:0007669"/>
    <property type="project" value="InterPro"/>
</dbReference>
<keyword evidence="3" id="KW-1185">Reference proteome</keyword>
<dbReference type="InterPro" id="IPR035994">
    <property type="entry name" value="Nucleoside_phosphorylase_sf"/>
</dbReference>
<evidence type="ECO:0000313" key="2">
    <source>
        <dbReference type="EMBL" id="OKO95729.1"/>
    </source>
</evidence>
<reference evidence="2 3" key="1">
    <citation type="submission" date="2016-10" db="EMBL/GenBank/DDBJ databases">
        <title>Genome sequence of the ascomycete fungus Penicillium subrubescens.</title>
        <authorList>
            <person name="De Vries R.P."/>
            <person name="Peng M."/>
            <person name="Dilokpimol A."/>
            <person name="Hilden K."/>
            <person name="Makela M.R."/>
            <person name="Grigoriev I."/>
            <person name="Riley R."/>
            <person name="Granchi Z."/>
        </authorList>
    </citation>
    <scope>NUCLEOTIDE SEQUENCE [LARGE SCALE GENOMIC DNA]</scope>
    <source>
        <strain evidence="2 3">CBS 132785</strain>
    </source>
</reference>
<evidence type="ECO:0000313" key="3">
    <source>
        <dbReference type="Proteomes" id="UP000186955"/>
    </source>
</evidence>
<feature type="domain" description="Nucleoside phosphorylase" evidence="1">
    <location>
        <begin position="13"/>
        <end position="308"/>
    </location>
</feature>
<comment type="caution">
    <text evidence="2">The sequence shown here is derived from an EMBL/GenBank/DDBJ whole genome shotgun (WGS) entry which is preliminary data.</text>
</comment>
<dbReference type="STRING" id="1316194.A0A1Q5T671"/>
<dbReference type="PANTHER" id="PTHR46082:SF11">
    <property type="entry name" value="AAA+ ATPASE DOMAIN-CONTAINING PROTEIN-RELATED"/>
    <property type="match status" value="1"/>
</dbReference>
<protein>
    <recommendedName>
        <fullName evidence="1">Nucleoside phosphorylase domain-containing protein</fullName>
    </recommendedName>
</protein>
<organism evidence="2 3">
    <name type="scientific">Penicillium subrubescens</name>
    <dbReference type="NCBI Taxonomy" id="1316194"/>
    <lineage>
        <taxon>Eukaryota</taxon>
        <taxon>Fungi</taxon>
        <taxon>Dikarya</taxon>
        <taxon>Ascomycota</taxon>
        <taxon>Pezizomycotina</taxon>
        <taxon>Eurotiomycetes</taxon>
        <taxon>Eurotiomycetidae</taxon>
        <taxon>Eurotiales</taxon>
        <taxon>Aspergillaceae</taxon>
        <taxon>Penicillium</taxon>
    </lineage>
</organism>
<dbReference type="Gene3D" id="3.40.50.1580">
    <property type="entry name" value="Nucleoside phosphorylase domain"/>
    <property type="match status" value="1"/>
</dbReference>
<evidence type="ECO:0000259" key="1">
    <source>
        <dbReference type="Pfam" id="PF01048"/>
    </source>
</evidence>
<proteinExistence type="predicted"/>
<sequence>MAAAGVYLHDDYTVGLVCALPLELAAATAMLDEIHADLPTPPVDGNIYTLGKIGVHNVVIGCCPPGSYGTTSAAIVGVHMISSFQSIRFGLMVGIGGGVPSTQTDIRLGDVVVSMPASHYGGVVQYDYGKTIYEGKFQYSGTLNKPPHVLLRAVSSLRAKHESDYSQIPAYLSEMVTKYPHMSSFTYPWEQQDQLFEAHYDHISSNVICADCDRKRVILRPTRDTEEPEIHYGLIGSGNQVIKHGPTRDRIARELGILCFDIGAAGLMDYFPCLVIRGICDYADSHKNAGWQRYAAATAAAYAKNILAVVPEFGDLKV</sequence>
<accession>A0A1Q5T671</accession>
<dbReference type="OrthoDB" id="1577640at2759"/>
<dbReference type="InterPro" id="IPR053137">
    <property type="entry name" value="NLR-like"/>
</dbReference>